<feature type="transmembrane region" description="Helical" evidence="10">
    <location>
        <begin position="94"/>
        <end position="116"/>
    </location>
</feature>
<evidence type="ECO:0000256" key="9">
    <source>
        <dbReference type="ARBA" id="ARBA00049940"/>
    </source>
</evidence>
<evidence type="ECO:0000256" key="6">
    <source>
        <dbReference type="ARBA" id="ARBA00023303"/>
    </source>
</evidence>
<evidence type="ECO:0000256" key="2">
    <source>
        <dbReference type="ARBA" id="ARBA00022475"/>
    </source>
</evidence>
<name>A0A8J3AJB8_9BACI</name>
<dbReference type="EMBL" id="BMHB01000001">
    <property type="protein sequence ID" value="GGI10670.1"/>
    <property type="molecule type" value="Genomic_DNA"/>
</dbReference>
<keyword evidence="3 10" id="KW-0812">Transmembrane</keyword>
<feature type="transmembrane region" description="Helical" evidence="10">
    <location>
        <begin position="35"/>
        <end position="54"/>
    </location>
</feature>
<comment type="similarity">
    <text evidence="7 10">Belongs to the fluoride channel Fluc/FEX (TC 1.A.43) family.</text>
</comment>
<feature type="transmembrane region" description="Helical" evidence="10">
    <location>
        <begin position="63"/>
        <end position="82"/>
    </location>
</feature>
<keyword evidence="12" id="KW-1185">Reference proteome</keyword>
<comment type="activity regulation">
    <text evidence="10">Na(+) is not transported, but it plays an essential structural role and its presence is essential for fluoride channel function.</text>
</comment>
<evidence type="ECO:0000256" key="10">
    <source>
        <dbReference type="HAMAP-Rule" id="MF_00454"/>
    </source>
</evidence>
<keyword evidence="10" id="KW-0406">Ion transport</keyword>
<sequence>MFMYYLFVFIGGFLGSISRNLVGNMIQPLSSGFPLQTFFINCIGSFFLGAFLPFAKIRLKPEYSLLIGTGFTGAFTTFSTFSLENVLLMNEKQFFVSFLYIFFSMFVGIFLSYSGYKLTDQFHKKEGASTS</sequence>
<dbReference type="GO" id="GO:0046872">
    <property type="term" value="F:metal ion binding"/>
    <property type="evidence" value="ECO:0007669"/>
    <property type="project" value="UniProtKB-KW"/>
</dbReference>
<keyword evidence="6 10" id="KW-0407">Ion channel</keyword>
<dbReference type="GO" id="GO:0062054">
    <property type="term" value="F:fluoride channel activity"/>
    <property type="evidence" value="ECO:0007669"/>
    <property type="project" value="UniProtKB-UniRule"/>
</dbReference>
<protein>
    <recommendedName>
        <fullName evidence="10">Fluoride-specific ion channel FluC</fullName>
    </recommendedName>
</protein>
<proteinExistence type="inferred from homology"/>
<dbReference type="Proteomes" id="UP000626244">
    <property type="component" value="Unassembled WGS sequence"/>
</dbReference>
<dbReference type="PANTHER" id="PTHR28259">
    <property type="entry name" value="FLUORIDE EXPORT PROTEIN 1-RELATED"/>
    <property type="match status" value="1"/>
</dbReference>
<keyword evidence="4 10" id="KW-1133">Transmembrane helix</keyword>
<keyword evidence="5 10" id="KW-0472">Membrane</keyword>
<dbReference type="GO" id="GO:0005886">
    <property type="term" value="C:plasma membrane"/>
    <property type="evidence" value="ECO:0007669"/>
    <property type="project" value="UniProtKB-SubCell"/>
</dbReference>
<evidence type="ECO:0000256" key="1">
    <source>
        <dbReference type="ARBA" id="ARBA00004651"/>
    </source>
</evidence>
<dbReference type="HAMAP" id="MF_00454">
    <property type="entry name" value="FluC"/>
    <property type="match status" value="1"/>
</dbReference>
<evidence type="ECO:0000256" key="4">
    <source>
        <dbReference type="ARBA" id="ARBA00022989"/>
    </source>
</evidence>
<comment type="subcellular location">
    <subcellularLocation>
        <location evidence="1 10">Cell membrane</location>
        <topology evidence="1 10">Multi-pass membrane protein</topology>
    </subcellularLocation>
</comment>
<dbReference type="AlphaFoldDB" id="A0A8J3AJB8"/>
<feature type="binding site" evidence="10">
    <location>
        <position position="76"/>
    </location>
    <ligand>
        <name>Na(+)</name>
        <dbReference type="ChEBI" id="CHEBI:29101"/>
        <note>structural</note>
    </ligand>
</feature>
<evidence type="ECO:0000256" key="3">
    <source>
        <dbReference type="ARBA" id="ARBA00022692"/>
    </source>
</evidence>
<keyword evidence="10" id="KW-0813">Transport</keyword>
<evidence type="ECO:0000313" key="12">
    <source>
        <dbReference type="Proteomes" id="UP000626244"/>
    </source>
</evidence>
<evidence type="ECO:0000256" key="8">
    <source>
        <dbReference type="ARBA" id="ARBA00035585"/>
    </source>
</evidence>
<dbReference type="InterPro" id="IPR003691">
    <property type="entry name" value="FluC"/>
</dbReference>
<evidence type="ECO:0000256" key="5">
    <source>
        <dbReference type="ARBA" id="ARBA00023136"/>
    </source>
</evidence>
<comment type="function">
    <text evidence="9 10">Fluoride-specific ion channel. Important for reducing fluoride concentration in the cell, thus reducing its toxicity.</text>
</comment>
<gene>
    <name evidence="11" type="primary">crcB1</name>
    <name evidence="10" type="synonym">crcB</name>
    <name evidence="10" type="synonym">fluC</name>
    <name evidence="11" type="ORF">GCM10007380_03970</name>
</gene>
<evidence type="ECO:0000313" key="11">
    <source>
        <dbReference type="EMBL" id="GGI10670.1"/>
    </source>
</evidence>
<keyword evidence="10" id="KW-0479">Metal-binding</keyword>
<dbReference type="Pfam" id="PF02537">
    <property type="entry name" value="CRCB"/>
    <property type="match status" value="1"/>
</dbReference>
<dbReference type="PANTHER" id="PTHR28259:SF1">
    <property type="entry name" value="FLUORIDE EXPORT PROTEIN 1-RELATED"/>
    <property type="match status" value="1"/>
</dbReference>
<comment type="caution">
    <text evidence="11">The sequence shown here is derived from an EMBL/GenBank/DDBJ whole genome shotgun (WGS) entry which is preliminary data.</text>
</comment>
<dbReference type="NCBIfam" id="TIGR00494">
    <property type="entry name" value="crcB"/>
    <property type="match status" value="1"/>
</dbReference>
<evidence type="ECO:0000256" key="7">
    <source>
        <dbReference type="ARBA" id="ARBA00035120"/>
    </source>
</evidence>
<dbReference type="GO" id="GO:0140114">
    <property type="term" value="P:cellular detoxification of fluoride"/>
    <property type="evidence" value="ECO:0007669"/>
    <property type="project" value="UniProtKB-UniRule"/>
</dbReference>
<keyword evidence="10" id="KW-0915">Sodium</keyword>
<reference evidence="12" key="1">
    <citation type="journal article" date="2019" name="Int. J. Syst. Evol. Microbiol.">
        <title>The Global Catalogue of Microorganisms (GCM) 10K type strain sequencing project: providing services to taxonomists for standard genome sequencing and annotation.</title>
        <authorList>
            <consortium name="The Broad Institute Genomics Platform"/>
            <consortium name="The Broad Institute Genome Sequencing Center for Infectious Disease"/>
            <person name="Wu L."/>
            <person name="Ma J."/>
        </authorList>
    </citation>
    <scope>NUCLEOTIDE SEQUENCE [LARGE SCALE GENOMIC DNA]</scope>
    <source>
        <strain evidence="12">CGMCC 1.14993</strain>
    </source>
</reference>
<accession>A0A8J3AJB8</accession>
<comment type="catalytic activity">
    <reaction evidence="8">
        <text>fluoride(in) = fluoride(out)</text>
        <dbReference type="Rhea" id="RHEA:76159"/>
        <dbReference type="ChEBI" id="CHEBI:17051"/>
    </reaction>
    <physiologicalReaction direction="left-to-right" evidence="8">
        <dbReference type="Rhea" id="RHEA:76160"/>
    </physiologicalReaction>
</comment>
<keyword evidence="2 10" id="KW-1003">Cell membrane</keyword>
<organism evidence="11 12">
    <name type="scientific">Gottfriedia solisilvae</name>
    <dbReference type="NCBI Taxonomy" id="1516104"/>
    <lineage>
        <taxon>Bacteria</taxon>
        <taxon>Bacillati</taxon>
        <taxon>Bacillota</taxon>
        <taxon>Bacilli</taxon>
        <taxon>Bacillales</taxon>
        <taxon>Bacillaceae</taxon>
        <taxon>Gottfriedia</taxon>
    </lineage>
</organism>
<feature type="binding site" evidence="10">
    <location>
        <position position="73"/>
    </location>
    <ligand>
        <name>Na(+)</name>
        <dbReference type="ChEBI" id="CHEBI:29101"/>
        <note>structural</note>
    </ligand>
</feature>